<gene>
    <name evidence="5" type="primary">kaiC</name>
    <name evidence="4" type="ORF">CJAOPEPI_00002</name>
    <name evidence="5" type="ORF">JAAPLFGJ_00003</name>
</gene>
<dbReference type="AlphaFoldDB" id="A0A7G9YIG1"/>
<dbReference type="GO" id="GO:0004674">
    <property type="term" value="F:protein serine/threonine kinase activity"/>
    <property type="evidence" value="ECO:0007669"/>
    <property type="project" value="UniProtKB-EC"/>
</dbReference>
<organism evidence="5">
    <name type="scientific">Candidatus Methanogaster sp. ANME-2c ERB4</name>
    <dbReference type="NCBI Taxonomy" id="2759911"/>
    <lineage>
        <taxon>Archaea</taxon>
        <taxon>Methanobacteriati</taxon>
        <taxon>Methanobacteriota</taxon>
        <taxon>Stenosarchaea group</taxon>
        <taxon>Methanomicrobia</taxon>
        <taxon>Methanosarcinales</taxon>
        <taxon>ANME-2 cluster</taxon>
        <taxon>Candidatus Methanogasteraceae</taxon>
        <taxon>Candidatus Methanogaster</taxon>
    </lineage>
</organism>
<dbReference type="PANTHER" id="PTHR43637:SF2">
    <property type="entry name" value="PROTEIN GVPD 1"/>
    <property type="match status" value="1"/>
</dbReference>
<feature type="domain" description="KaiC-like" evidence="3">
    <location>
        <begin position="50"/>
        <end position="164"/>
    </location>
</feature>
<protein>
    <submittedName>
        <fullName evidence="5">Circadian clock protein kinase KaiC</fullName>
        <ecNumber evidence="5">2.7.11.1</ecNumber>
    </submittedName>
</protein>
<keyword evidence="5" id="KW-0418">Kinase</keyword>
<name>A0A7G9YIG1_9EURY</name>
<evidence type="ECO:0000259" key="3">
    <source>
        <dbReference type="Pfam" id="PF06745"/>
    </source>
</evidence>
<dbReference type="SUPFAM" id="SSF52540">
    <property type="entry name" value="P-loop containing nucleoside triphosphate hydrolases"/>
    <property type="match status" value="1"/>
</dbReference>
<evidence type="ECO:0000313" key="5">
    <source>
        <dbReference type="EMBL" id="QNO47795.1"/>
    </source>
</evidence>
<dbReference type="EMBL" id="MT631275">
    <property type="protein sequence ID" value="QNO47795.1"/>
    <property type="molecule type" value="Genomic_DNA"/>
</dbReference>
<dbReference type="PANTHER" id="PTHR43637">
    <property type="entry name" value="UPF0273 PROTEIN TM_0370"/>
    <property type="match status" value="1"/>
</dbReference>
<keyword evidence="2" id="KW-0067">ATP-binding</keyword>
<evidence type="ECO:0000256" key="2">
    <source>
        <dbReference type="ARBA" id="ARBA00022840"/>
    </source>
</evidence>
<dbReference type="InterPro" id="IPR014774">
    <property type="entry name" value="KaiC-like_dom"/>
</dbReference>
<dbReference type="Pfam" id="PF06745">
    <property type="entry name" value="ATPase"/>
    <property type="match status" value="1"/>
</dbReference>
<evidence type="ECO:0000256" key="1">
    <source>
        <dbReference type="ARBA" id="ARBA00022741"/>
    </source>
</evidence>
<keyword evidence="5" id="KW-0808">Transferase</keyword>
<dbReference type="EMBL" id="MT631131">
    <property type="protein sequence ID" value="QNO45549.1"/>
    <property type="molecule type" value="Genomic_DNA"/>
</dbReference>
<evidence type="ECO:0000313" key="4">
    <source>
        <dbReference type="EMBL" id="QNO45549.1"/>
    </source>
</evidence>
<sequence length="206" mass="23359">MRWGIYVRWDFRLKTYLRNTFIRRQPKYCWSEASAIYTKKGVGVTTMERVPTGIAELDSKLSGGYPKGKTVLITGASGAGKIIFGLQFIHRSCADGLKCVHIATEESPEDLLVQAEMLGLNLEPYLDCEQLVIKRVLETRTQNVEQAEQLMSEFDTTGMNLSEVPEQIPGAVEHRFTTTRINLLGPVNWCRTIPMWWSSITWGCSH</sequence>
<dbReference type="EC" id="2.7.11.1" evidence="5"/>
<dbReference type="PRINTS" id="PR01874">
    <property type="entry name" value="DNAREPAIRADA"/>
</dbReference>
<dbReference type="Gene3D" id="3.40.50.300">
    <property type="entry name" value="P-loop containing nucleotide triphosphate hydrolases"/>
    <property type="match status" value="1"/>
</dbReference>
<dbReference type="InterPro" id="IPR027417">
    <property type="entry name" value="P-loop_NTPase"/>
</dbReference>
<proteinExistence type="predicted"/>
<keyword evidence="1" id="KW-0547">Nucleotide-binding</keyword>
<dbReference type="GO" id="GO:0005524">
    <property type="term" value="F:ATP binding"/>
    <property type="evidence" value="ECO:0007669"/>
    <property type="project" value="UniProtKB-KW"/>
</dbReference>
<reference evidence="5" key="1">
    <citation type="submission" date="2020-06" db="EMBL/GenBank/DDBJ databases">
        <title>Unique genomic features of the anaerobic methanotrophic archaea.</title>
        <authorList>
            <person name="Chadwick G.L."/>
            <person name="Skennerton C.T."/>
            <person name="Laso-Perez R."/>
            <person name="Leu A.O."/>
            <person name="Speth D.R."/>
            <person name="Yu H."/>
            <person name="Morgan-Lang C."/>
            <person name="Hatzenpichler R."/>
            <person name="Goudeau D."/>
            <person name="Malmstrom R."/>
            <person name="Brazelton W.J."/>
            <person name="Woyke T."/>
            <person name="Hallam S.J."/>
            <person name="Tyson G.W."/>
            <person name="Wegener G."/>
            <person name="Boetius A."/>
            <person name="Orphan V."/>
        </authorList>
    </citation>
    <scope>NUCLEOTIDE SEQUENCE</scope>
</reference>
<accession>A0A7G9YIG1</accession>